<sequence length="288" mass="33209">MQDTLRDFLQRMPERQASMVARARAEANSLARHMAESGFDVQSFFMNLWVYHMEDHESFEMGIDDELRPVANSILSKKHHDGLISSFFIQLNAMRVWPANSKTYLTEPLIFFCCADNHENAIFIDPETREDEVKQLQKILSPAVQIKYLARLMGNGYSAIDMFVGTAVLRYPTLMPYSNDFASTIQRGTRAHILLMLELCDGYENLPSILAQCENMKNMDIAPVLEILPFLKRRLHESPSDVRLRLLMLLVSNDFSFSYPMTDRECELAHSIIDLATFLREGDRPIYL</sequence>
<evidence type="ECO:0000313" key="2">
    <source>
        <dbReference type="Proteomes" id="UP000622890"/>
    </source>
</evidence>
<gene>
    <name evidence="1" type="ORF">JJB74_03325</name>
</gene>
<accession>A0A934SQY0</accession>
<name>A0A934SQY0_9BURK</name>
<dbReference type="AlphaFoldDB" id="A0A934SQY0"/>
<proteinExistence type="predicted"/>
<evidence type="ECO:0000313" key="1">
    <source>
        <dbReference type="EMBL" id="MBK4733638.1"/>
    </source>
</evidence>
<protein>
    <submittedName>
        <fullName evidence="1">Uncharacterized protein</fullName>
    </submittedName>
</protein>
<dbReference type="Proteomes" id="UP000622890">
    <property type="component" value="Unassembled WGS sequence"/>
</dbReference>
<comment type="caution">
    <text evidence="1">The sequence shown here is derived from an EMBL/GenBank/DDBJ whole genome shotgun (WGS) entry which is preliminary data.</text>
</comment>
<organism evidence="1 2">
    <name type="scientific">Noviherbaspirillum pedocola</name>
    <dbReference type="NCBI Taxonomy" id="2801341"/>
    <lineage>
        <taxon>Bacteria</taxon>
        <taxon>Pseudomonadati</taxon>
        <taxon>Pseudomonadota</taxon>
        <taxon>Betaproteobacteria</taxon>
        <taxon>Burkholderiales</taxon>
        <taxon>Oxalobacteraceae</taxon>
        <taxon>Noviherbaspirillum</taxon>
    </lineage>
</organism>
<dbReference type="RefSeq" id="WP_200590374.1">
    <property type="nucleotide sequence ID" value="NZ_JAEPBG010000001.1"/>
</dbReference>
<reference evidence="1" key="1">
    <citation type="submission" date="2021-01" db="EMBL/GenBank/DDBJ databases">
        <title>Genome sequence of strain Noviherbaspirillum sp. DKR-6.</title>
        <authorList>
            <person name="Chaudhary D.K."/>
        </authorList>
    </citation>
    <scope>NUCLEOTIDE SEQUENCE</scope>
    <source>
        <strain evidence="1">DKR-6</strain>
    </source>
</reference>
<dbReference type="EMBL" id="JAEPBG010000001">
    <property type="protein sequence ID" value="MBK4733638.1"/>
    <property type="molecule type" value="Genomic_DNA"/>
</dbReference>
<keyword evidence="2" id="KW-1185">Reference proteome</keyword>